<feature type="compositionally biased region" description="Basic residues" evidence="1">
    <location>
        <begin position="1"/>
        <end position="16"/>
    </location>
</feature>
<dbReference type="Proteomes" id="UP001209570">
    <property type="component" value="Unassembled WGS sequence"/>
</dbReference>
<feature type="compositionally biased region" description="Basic and acidic residues" evidence="1">
    <location>
        <begin position="76"/>
        <end position="88"/>
    </location>
</feature>
<dbReference type="PANTHER" id="PTHR22306">
    <property type="entry name" value="CHROMOSOME 7 OPEN READING FRAME 50"/>
    <property type="match status" value="1"/>
</dbReference>
<sequence>MGAAKLSKKQRGKLKKAQKDAAKVPSIGVAVNSVQKAALLAPVSKTHVKFTEDGDAKVTVVGKKRGRQAPASSDAPSKKKAEKDKGQEEVADATGGKSDRSPEMIQSAKYYLEKWKMRNEPTPEGEEPWKFKKVKQLWILKWMFEADVIPKSMFALVLEYLEGMQGVARQRVLEDAHKIIDEGVPEKADEEATEDLASRLTRRRYKRALQIAQVLA</sequence>
<gene>
    <name evidence="3" type="ORF">P43SY_007328</name>
</gene>
<name>A0AAD5LLQ3_PYTIN</name>
<protein>
    <recommendedName>
        <fullName evidence="2">WKF domain-containing protein</fullName>
    </recommendedName>
</protein>
<dbReference type="PANTHER" id="PTHR22306:SF2">
    <property type="entry name" value="CHROMOSOME 7 OPEN READING FRAME 50"/>
    <property type="match status" value="1"/>
</dbReference>
<organism evidence="3 4">
    <name type="scientific">Pythium insidiosum</name>
    <name type="common">Pythiosis disease agent</name>
    <dbReference type="NCBI Taxonomy" id="114742"/>
    <lineage>
        <taxon>Eukaryota</taxon>
        <taxon>Sar</taxon>
        <taxon>Stramenopiles</taxon>
        <taxon>Oomycota</taxon>
        <taxon>Peronosporomycetes</taxon>
        <taxon>Pythiales</taxon>
        <taxon>Pythiaceae</taxon>
        <taxon>Pythium</taxon>
    </lineage>
</organism>
<evidence type="ECO:0000313" key="3">
    <source>
        <dbReference type="EMBL" id="KAJ0405687.1"/>
    </source>
</evidence>
<feature type="region of interest" description="Disordered" evidence="1">
    <location>
        <begin position="1"/>
        <end position="25"/>
    </location>
</feature>
<feature type="region of interest" description="Disordered" evidence="1">
    <location>
        <begin position="54"/>
        <end position="102"/>
    </location>
</feature>
<accession>A0AAD5LLQ3</accession>
<evidence type="ECO:0000256" key="1">
    <source>
        <dbReference type="SAM" id="MobiDB-lite"/>
    </source>
</evidence>
<dbReference type="InterPro" id="IPR019327">
    <property type="entry name" value="WKF"/>
</dbReference>
<evidence type="ECO:0000313" key="4">
    <source>
        <dbReference type="Proteomes" id="UP001209570"/>
    </source>
</evidence>
<dbReference type="EMBL" id="JAKCXM010000041">
    <property type="protein sequence ID" value="KAJ0405687.1"/>
    <property type="molecule type" value="Genomic_DNA"/>
</dbReference>
<evidence type="ECO:0000259" key="2">
    <source>
        <dbReference type="Pfam" id="PF10180"/>
    </source>
</evidence>
<feature type="domain" description="WKF" evidence="2">
    <location>
        <begin position="111"/>
        <end position="179"/>
    </location>
</feature>
<keyword evidence="4" id="KW-1185">Reference proteome</keyword>
<proteinExistence type="predicted"/>
<dbReference type="AlphaFoldDB" id="A0AAD5LLQ3"/>
<comment type="caution">
    <text evidence="3">The sequence shown here is derived from an EMBL/GenBank/DDBJ whole genome shotgun (WGS) entry which is preliminary data.</text>
</comment>
<reference evidence="3" key="1">
    <citation type="submission" date="2021-12" db="EMBL/GenBank/DDBJ databases">
        <title>Prjna785345.</title>
        <authorList>
            <person name="Rujirawat T."/>
            <person name="Krajaejun T."/>
        </authorList>
    </citation>
    <scope>NUCLEOTIDE SEQUENCE</scope>
    <source>
        <strain evidence="3">Pi057C3</strain>
    </source>
</reference>
<dbReference type="Pfam" id="PF10180">
    <property type="entry name" value="WKF"/>
    <property type="match status" value="1"/>
</dbReference>